<feature type="compositionally biased region" description="Low complexity" evidence="1">
    <location>
        <begin position="21"/>
        <end position="32"/>
    </location>
</feature>
<evidence type="ECO:0000256" key="1">
    <source>
        <dbReference type="SAM" id="MobiDB-lite"/>
    </source>
</evidence>
<feature type="compositionally biased region" description="Polar residues" evidence="1">
    <location>
        <begin position="42"/>
        <end position="57"/>
    </location>
</feature>
<accession>A0A2N9GBB8</accession>
<evidence type="ECO:0000313" key="2">
    <source>
        <dbReference type="EMBL" id="SPC96843.1"/>
    </source>
</evidence>
<feature type="region of interest" description="Disordered" evidence="1">
    <location>
        <begin position="1"/>
        <end position="57"/>
    </location>
</feature>
<proteinExistence type="predicted"/>
<gene>
    <name evidence="2" type="ORF">FSB_LOCUS24725</name>
</gene>
<reference evidence="2" key="1">
    <citation type="submission" date="2018-02" db="EMBL/GenBank/DDBJ databases">
        <authorList>
            <person name="Cohen D.B."/>
            <person name="Kent A.D."/>
        </authorList>
    </citation>
    <scope>NUCLEOTIDE SEQUENCE</scope>
</reference>
<sequence>MAQTPPNPQNPQHHQNHKIHNTTNTNHPQQPTSMARWRRNQGPEQSHFVCNQGQDGSISEECEGHLRVDKGGPKPLMPPI</sequence>
<name>A0A2N9GBB8_FAGSY</name>
<dbReference type="AlphaFoldDB" id="A0A2N9GBB8"/>
<protein>
    <submittedName>
        <fullName evidence="2">Uncharacterized protein</fullName>
    </submittedName>
</protein>
<organism evidence="2">
    <name type="scientific">Fagus sylvatica</name>
    <name type="common">Beechnut</name>
    <dbReference type="NCBI Taxonomy" id="28930"/>
    <lineage>
        <taxon>Eukaryota</taxon>
        <taxon>Viridiplantae</taxon>
        <taxon>Streptophyta</taxon>
        <taxon>Embryophyta</taxon>
        <taxon>Tracheophyta</taxon>
        <taxon>Spermatophyta</taxon>
        <taxon>Magnoliopsida</taxon>
        <taxon>eudicotyledons</taxon>
        <taxon>Gunneridae</taxon>
        <taxon>Pentapetalae</taxon>
        <taxon>rosids</taxon>
        <taxon>fabids</taxon>
        <taxon>Fagales</taxon>
        <taxon>Fagaceae</taxon>
        <taxon>Fagus</taxon>
    </lineage>
</organism>
<dbReference type="EMBL" id="OIVN01001708">
    <property type="protein sequence ID" value="SPC96843.1"/>
    <property type="molecule type" value="Genomic_DNA"/>
</dbReference>